<dbReference type="Proteomes" id="UP000667349">
    <property type="component" value="Unassembled WGS sequence"/>
</dbReference>
<feature type="non-terminal residue" evidence="1">
    <location>
        <position position="191"/>
    </location>
</feature>
<dbReference type="GO" id="GO:0042800">
    <property type="term" value="F:histone H3K4 methyltransferase activity"/>
    <property type="evidence" value="ECO:0007669"/>
    <property type="project" value="TreeGrafter"/>
</dbReference>
<evidence type="ECO:0000313" key="2">
    <source>
        <dbReference type="Proteomes" id="UP000667349"/>
    </source>
</evidence>
<dbReference type="InterPro" id="IPR052709">
    <property type="entry name" value="Transposase-MT_Hybrid"/>
</dbReference>
<protein>
    <submittedName>
        <fullName evidence="1">SETMR methyltransferase</fullName>
    </submittedName>
</protein>
<comment type="caution">
    <text evidence="1">The sequence shown here is derived from an EMBL/GenBank/DDBJ whole genome shotgun (WGS) entry which is preliminary data.</text>
</comment>
<gene>
    <name evidence="1" type="primary">Setmar_157</name>
    <name evidence="1" type="ORF">G6Z75_0011499</name>
</gene>
<dbReference type="GO" id="GO:0032259">
    <property type="term" value="P:methylation"/>
    <property type="evidence" value="ECO:0007669"/>
    <property type="project" value="UniProtKB-KW"/>
</dbReference>
<proteinExistence type="predicted"/>
<dbReference type="GO" id="GO:0003690">
    <property type="term" value="F:double-stranded DNA binding"/>
    <property type="evidence" value="ECO:0007669"/>
    <property type="project" value="TreeGrafter"/>
</dbReference>
<evidence type="ECO:0000313" key="1">
    <source>
        <dbReference type="EMBL" id="KAG5308006.1"/>
    </source>
</evidence>
<dbReference type="PANTHER" id="PTHR46060">
    <property type="entry name" value="MARINER MOS1 TRANSPOSASE-LIKE PROTEIN"/>
    <property type="match status" value="1"/>
</dbReference>
<dbReference type="InterPro" id="IPR036397">
    <property type="entry name" value="RNaseH_sf"/>
</dbReference>
<keyword evidence="1" id="KW-0808">Transferase</keyword>
<dbReference type="GO" id="GO:0035861">
    <property type="term" value="C:site of double-strand break"/>
    <property type="evidence" value="ECO:0007669"/>
    <property type="project" value="TreeGrafter"/>
</dbReference>
<dbReference type="GO" id="GO:0015074">
    <property type="term" value="P:DNA integration"/>
    <property type="evidence" value="ECO:0007669"/>
    <property type="project" value="TreeGrafter"/>
</dbReference>
<dbReference type="GO" id="GO:0046975">
    <property type="term" value="F:histone H3K36 methyltransferase activity"/>
    <property type="evidence" value="ECO:0007669"/>
    <property type="project" value="TreeGrafter"/>
</dbReference>
<dbReference type="Gene3D" id="3.30.420.10">
    <property type="entry name" value="Ribonuclease H-like superfamily/Ribonuclease H"/>
    <property type="match status" value="1"/>
</dbReference>
<dbReference type="GO" id="GO:0003697">
    <property type="term" value="F:single-stranded DNA binding"/>
    <property type="evidence" value="ECO:0007669"/>
    <property type="project" value="TreeGrafter"/>
</dbReference>
<feature type="non-terminal residue" evidence="1">
    <location>
        <position position="1"/>
    </location>
</feature>
<dbReference type="GO" id="GO:0044774">
    <property type="term" value="P:mitotic DNA integrity checkpoint signaling"/>
    <property type="evidence" value="ECO:0007669"/>
    <property type="project" value="TreeGrafter"/>
</dbReference>
<sequence length="191" mass="22398">ALKIARELGIDHKTVLNHLYKARYKKKLDVWVPHELSVKNMMDRINICDTLLKRNEIELFLKGMITGSPIERKRPELINRRSVVFHHDNARPHTSLITQQKLRELGWEVLMHPPYSPDIAPSDYHLFRSLQNSLNGVKLASKETCENHLKQFFDQKPQKFYRDGIIGLPQKWQNINENNGAFDLNKLLLIL</sequence>
<reference evidence="1" key="1">
    <citation type="submission" date="2020-02" db="EMBL/GenBank/DDBJ databases">
        <title>Relaxed selection underlies rapid genomic changes in the transitions from sociality to social parasitism in ants.</title>
        <authorList>
            <person name="Bi X."/>
        </authorList>
    </citation>
    <scope>NUCLEOTIDE SEQUENCE</scope>
    <source>
        <strain evidence="1">BGI-DK2013a</strain>
        <tissue evidence="1">Whole body</tissue>
    </source>
</reference>
<dbReference type="GO" id="GO:0005634">
    <property type="term" value="C:nucleus"/>
    <property type="evidence" value="ECO:0007669"/>
    <property type="project" value="TreeGrafter"/>
</dbReference>
<dbReference type="GO" id="GO:0000014">
    <property type="term" value="F:single-stranded DNA endodeoxyribonuclease activity"/>
    <property type="evidence" value="ECO:0007669"/>
    <property type="project" value="TreeGrafter"/>
</dbReference>
<organism evidence="1 2">
    <name type="scientific">Acromyrmex insinuator</name>
    <dbReference type="NCBI Taxonomy" id="230686"/>
    <lineage>
        <taxon>Eukaryota</taxon>
        <taxon>Metazoa</taxon>
        <taxon>Ecdysozoa</taxon>
        <taxon>Arthropoda</taxon>
        <taxon>Hexapoda</taxon>
        <taxon>Insecta</taxon>
        <taxon>Pterygota</taxon>
        <taxon>Neoptera</taxon>
        <taxon>Endopterygota</taxon>
        <taxon>Hymenoptera</taxon>
        <taxon>Apocrita</taxon>
        <taxon>Aculeata</taxon>
        <taxon>Formicoidea</taxon>
        <taxon>Formicidae</taxon>
        <taxon>Myrmicinae</taxon>
        <taxon>Acromyrmex</taxon>
    </lineage>
</organism>
<dbReference type="GO" id="GO:0006303">
    <property type="term" value="P:double-strand break repair via nonhomologous end joining"/>
    <property type="evidence" value="ECO:0007669"/>
    <property type="project" value="TreeGrafter"/>
</dbReference>
<keyword evidence="2" id="KW-1185">Reference proteome</keyword>
<dbReference type="GO" id="GO:0044547">
    <property type="term" value="F:DNA topoisomerase binding"/>
    <property type="evidence" value="ECO:0007669"/>
    <property type="project" value="TreeGrafter"/>
</dbReference>
<dbReference type="GO" id="GO:0000729">
    <property type="term" value="P:DNA double-strand break processing"/>
    <property type="evidence" value="ECO:0007669"/>
    <property type="project" value="TreeGrafter"/>
</dbReference>
<keyword evidence="1" id="KW-0489">Methyltransferase</keyword>
<dbReference type="AlphaFoldDB" id="A0A836EAY2"/>
<accession>A0A836EAY2</accession>
<name>A0A836EAY2_9HYME</name>
<dbReference type="EMBL" id="JAANHZ010000706">
    <property type="protein sequence ID" value="KAG5308006.1"/>
    <property type="molecule type" value="Genomic_DNA"/>
</dbReference>
<dbReference type="PANTHER" id="PTHR46060:SF2">
    <property type="entry name" value="HISTONE-LYSINE N-METHYLTRANSFERASE SETMAR"/>
    <property type="match status" value="1"/>
</dbReference>
<dbReference type="GO" id="GO:0000793">
    <property type="term" value="C:condensed chromosome"/>
    <property type="evidence" value="ECO:0007669"/>
    <property type="project" value="TreeGrafter"/>
</dbReference>
<dbReference type="GO" id="GO:0031297">
    <property type="term" value="P:replication fork processing"/>
    <property type="evidence" value="ECO:0007669"/>
    <property type="project" value="TreeGrafter"/>
</dbReference>